<comment type="similarity">
    <text evidence="1">Belongs to the membrane fusion protein (MFP) (TC 8.A.1) family.</text>
</comment>
<protein>
    <submittedName>
        <fullName evidence="5">Membrane fusion protein, macrolide-specific efflux system</fullName>
    </submittedName>
</protein>
<gene>
    <name evidence="5" type="ORF">SAMN05720606_104181</name>
</gene>
<dbReference type="InterPro" id="IPR058627">
    <property type="entry name" value="MdtA-like_C"/>
</dbReference>
<keyword evidence="2" id="KW-1133">Transmembrane helix</keyword>
<dbReference type="SUPFAM" id="SSF111369">
    <property type="entry name" value="HlyD-like secretion proteins"/>
    <property type="match status" value="1"/>
</dbReference>
<sequence>MAERGTFGDMNRLKLFSGRELSMKKWISIITTIVLMAGAGYWVYEKYKPQPEAPVETPPPITFDVTQETMTQTIQVKGKSVYTEQTDVFAPYASNIKQWHVKNGEQVKKGDVLFTLDTSALQTEVSQMQSDLDKARLDVEMNQISIDQAGMTETLGVTEEERKKAFADRESKRLANELSQKALVLKEQEIRKKQDVMSKAVVHAATTGIFQLNEQDNKTRAVTEGQLIGSITNTGKMKFNTIVGEEEMFKLKEGMPVQVRMSAQKDLKFTGKVSKVSKFARKSTDTDLKQASQFDVVIDLKPDARMYGGVSLEGDIETMRKDKVTAVSSLAIMRDQPEPYVLVDKGNGQTEQQAVKTGMESGDKTEVVSGLKPGDVVVIP</sequence>
<evidence type="ECO:0000256" key="1">
    <source>
        <dbReference type="ARBA" id="ARBA00009477"/>
    </source>
</evidence>
<keyword evidence="2" id="KW-0472">Membrane</keyword>
<proteinExistence type="inferred from homology"/>
<keyword evidence="6" id="KW-1185">Reference proteome</keyword>
<organism evidence="5 6">
    <name type="scientific">Paenibacillus polysaccharolyticus</name>
    <dbReference type="NCBI Taxonomy" id="582692"/>
    <lineage>
        <taxon>Bacteria</taxon>
        <taxon>Bacillati</taxon>
        <taxon>Bacillota</taxon>
        <taxon>Bacilli</taxon>
        <taxon>Bacillales</taxon>
        <taxon>Paenibacillaceae</taxon>
        <taxon>Paenibacillus</taxon>
    </lineage>
</organism>
<feature type="domain" description="Multidrug resistance protein MdtA-like C-terminal permuted SH3" evidence="3">
    <location>
        <begin position="338"/>
        <end position="379"/>
    </location>
</feature>
<feature type="transmembrane region" description="Helical" evidence="2">
    <location>
        <begin position="26"/>
        <end position="44"/>
    </location>
</feature>
<dbReference type="GO" id="GO:1990281">
    <property type="term" value="C:efflux pump complex"/>
    <property type="evidence" value="ECO:0007669"/>
    <property type="project" value="TreeGrafter"/>
</dbReference>
<evidence type="ECO:0000313" key="6">
    <source>
        <dbReference type="Proteomes" id="UP000198538"/>
    </source>
</evidence>
<dbReference type="STRING" id="582692.SAMN05720606_104181"/>
<dbReference type="Pfam" id="PF25967">
    <property type="entry name" value="RND-MFP_C"/>
    <property type="match status" value="1"/>
</dbReference>
<name>A0A1G5FEA5_9BACL</name>
<dbReference type="PANTHER" id="PTHR30469:SF33">
    <property type="entry name" value="SLR1207 PROTEIN"/>
    <property type="match status" value="1"/>
</dbReference>
<dbReference type="InterPro" id="IPR058636">
    <property type="entry name" value="Beta-barrel_YknX"/>
</dbReference>
<feature type="domain" description="YknX-like beta-barrel" evidence="4">
    <location>
        <begin position="240"/>
        <end position="304"/>
    </location>
</feature>
<accession>A0A1G5FEA5</accession>
<dbReference type="EMBL" id="FMVM01000004">
    <property type="protein sequence ID" value="SCY37599.1"/>
    <property type="molecule type" value="Genomic_DNA"/>
</dbReference>
<dbReference type="NCBIfam" id="TIGR01730">
    <property type="entry name" value="RND_mfp"/>
    <property type="match status" value="1"/>
</dbReference>
<dbReference type="Pfam" id="PF25990">
    <property type="entry name" value="Beta-barrel_YknX"/>
    <property type="match status" value="1"/>
</dbReference>
<dbReference type="Gene3D" id="2.40.50.100">
    <property type="match status" value="1"/>
</dbReference>
<keyword evidence="2" id="KW-0812">Transmembrane</keyword>
<evidence type="ECO:0000259" key="4">
    <source>
        <dbReference type="Pfam" id="PF25990"/>
    </source>
</evidence>
<dbReference type="PANTHER" id="PTHR30469">
    <property type="entry name" value="MULTIDRUG RESISTANCE PROTEIN MDTA"/>
    <property type="match status" value="1"/>
</dbReference>
<dbReference type="Gene3D" id="2.40.420.20">
    <property type="match status" value="1"/>
</dbReference>
<dbReference type="Gene3D" id="2.40.30.170">
    <property type="match status" value="1"/>
</dbReference>
<reference evidence="6" key="1">
    <citation type="submission" date="2016-10" db="EMBL/GenBank/DDBJ databases">
        <authorList>
            <person name="Varghese N."/>
            <person name="Submissions S."/>
        </authorList>
    </citation>
    <scope>NUCLEOTIDE SEQUENCE [LARGE SCALE GENOMIC DNA]</scope>
    <source>
        <strain evidence="6">BL9</strain>
    </source>
</reference>
<dbReference type="AlphaFoldDB" id="A0A1G5FEA5"/>
<dbReference type="Proteomes" id="UP000198538">
    <property type="component" value="Unassembled WGS sequence"/>
</dbReference>
<dbReference type="InterPro" id="IPR006143">
    <property type="entry name" value="RND_pump_MFP"/>
</dbReference>
<dbReference type="GO" id="GO:0015562">
    <property type="term" value="F:efflux transmembrane transporter activity"/>
    <property type="evidence" value="ECO:0007669"/>
    <property type="project" value="TreeGrafter"/>
</dbReference>
<evidence type="ECO:0000313" key="5">
    <source>
        <dbReference type="EMBL" id="SCY37599.1"/>
    </source>
</evidence>
<evidence type="ECO:0000259" key="3">
    <source>
        <dbReference type="Pfam" id="PF25967"/>
    </source>
</evidence>
<evidence type="ECO:0000256" key="2">
    <source>
        <dbReference type="SAM" id="Phobius"/>
    </source>
</evidence>